<sequence length="423" mass="48201">MTAICTASPLDTAAATAASVANAATPLVNLPQEILIHIAKQLPIVLDVFVLRQTCKALYRRLGQESGNLWYHFLNKKNGSHWRRFSHYQQDADYFGLVKRILSGGVPGCQLCLRDANTHVDAYRGKIFYKTLCRNCAKDNFTELWRLEDQYPSLKIHPNDTIAWIGGFPFDDPAGVTGRWLGTDFNMTSVRNVDLHAAIAEQLGGNASQNAKGIWEARYDKQIRYALNKKESAGIVVVIMTQKYRENFQRLHWLQSPEAFGQYLYNALLWNIRPWLAPHYGDKSMPKFTLGDRMEDLMDLYSESEELAPALRQLGLEHACLEALKKELAKIPQPGQVVRRQNCASPLIRYWLDAWLRERGYKGIPVSKRNLKNTSRVCPFCPPSDGKGVAFNCTIALTIHIWCQHEERMEDEWLWVPVGEVPP</sequence>
<dbReference type="CDD" id="cd09917">
    <property type="entry name" value="F-box_SF"/>
    <property type="match status" value="1"/>
</dbReference>
<accession>A0AAD6J3V1</accession>
<dbReference type="AlphaFoldDB" id="A0AAD6J3V1"/>
<organism evidence="1 2">
    <name type="scientific">Drechslerella dactyloides</name>
    <name type="common">Nematode-trapping fungus</name>
    <name type="synonym">Arthrobotrys dactyloides</name>
    <dbReference type="NCBI Taxonomy" id="74499"/>
    <lineage>
        <taxon>Eukaryota</taxon>
        <taxon>Fungi</taxon>
        <taxon>Dikarya</taxon>
        <taxon>Ascomycota</taxon>
        <taxon>Pezizomycotina</taxon>
        <taxon>Orbiliomycetes</taxon>
        <taxon>Orbiliales</taxon>
        <taxon>Orbiliaceae</taxon>
        <taxon>Drechslerella</taxon>
    </lineage>
</organism>
<evidence type="ECO:0000313" key="1">
    <source>
        <dbReference type="EMBL" id="KAJ6263825.1"/>
    </source>
</evidence>
<dbReference type="Proteomes" id="UP001221413">
    <property type="component" value="Unassembled WGS sequence"/>
</dbReference>
<gene>
    <name evidence="1" type="ORF">Dda_2397</name>
</gene>
<reference evidence="1" key="1">
    <citation type="submission" date="2023-01" db="EMBL/GenBank/DDBJ databases">
        <title>The chitinases involved in constricting ring structure development in the nematode-trapping fungus Drechslerella dactyloides.</title>
        <authorList>
            <person name="Wang R."/>
            <person name="Zhang L."/>
            <person name="Tang P."/>
            <person name="Li S."/>
            <person name="Liang L."/>
        </authorList>
    </citation>
    <scope>NUCLEOTIDE SEQUENCE</scope>
    <source>
        <strain evidence="1">YMF1.00031</strain>
    </source>
</reference>
<dbReference type="EMBL" id="JAQGDS010000002">
    <property type="protein sequence ID" value="KAJ6263825.1"/>
    <property type="molecule type" value="Genomic_DNA"/>
</dbReference>
<dbReference type="SUPFAM" id="SSF81383">
    <property type="entry name" value="F-box domain"/>
    <property type="match status" value="1"/>
</dbReference>
<evidence type="ECO:0008006" key="3">
    <source>
        <dbReference type="Google" id="ProtNLM"/>
    </source>
</evidence>
<keyword evidence="2" id="KW-1185">Reference proteome</keyword>
<proteinExistence type="predicted"/>
<name>A0AAD6J3V1_DREDA</name>
<comment type="caution">
    <text evidence="1">The sequence shown here is derived from an EMBL/GenBank/DDBJ whole genome shotgun (WGS) entry which is preliminary data.</text>
</comment>
<protein>
    <recommendedName>
        <fullName evidence="3">F-box domain-containing protein</fullName>
    </recommendedName>
</protein>
<evidence type="ECO:0000313" key="2">
    <source>
        <dbReference type="Proteomes" id="UP001221413"/>
    </source>
</evidence>
<dbReference type="InterPro" id="IPR036047">
    <property type="entry name" value="F-box-like_dom_sf"/>
</dbReference>